<reference evidence="1" key="1">
    <citation type="submission" date="2022-03" db="EMBL/GenBank/DDBJ databases">
        <title>De novo assembled genomes of Belliella spp. (Cyclobacteriaceae) strains.</title>
        <authorList>
            <person name="Szabo A."/>
            <person name="Korponai K."/>
            <person name="Felfoldi T."/>
        </authorList>
    </citation>
    <scope>NUCLEOTIDE SEQUENCE</scope>
    <source>
        <strain evidence="1">DSM 111904</strain>
    </source>
</reference>
<name>A0ABS9UVA1_9BACT</name>
<dbReference type="EMBL" id="JAKZGP010000001">
    <property type="protein sequence ID" value="MCH7407968.1"/>
    <property type="molecule type" value="Genomic_DNA"/>
</dbReference>
<evidence type="ECO:0000313" key="1">
    <source>
        <dbReference type="EMBL" id="MCH7407968.1"/>
    </source>
</evidence>
<accession>A0ABS9UVA1</accession>
<dbReference type="Proteomes" id="UP001165489">
    <property type="component" value="Unassembled WGS sequence"/>
</dbReference>
<organism evidence="1 2">
    <name type="scientific">Belliella filtrata</name>
    <dbReference type="NCBI Taxonomy" id="2923435"/>
    <lineage>
        <taxon>Bacteria</taxon>
        <taxon>Pseudomonadati</taxon>
        <taxon>Bacteroidota</taxon>
        <taxon>Cytophagia</taxon>
        <taxon>Cytophagales</taxon>
        <taxon>Cyclobacteriaceae</taxon>
        <taxon>Belliella</taxon>
    </lineage>
</organism>
<dbReference type="RefSeq" id="WP_241345904.1">
    <property type="nucleotide sequence ID" value="NZ_JAKZGP010000001.1"/>
</dbReference>
<evidence type="ECO:0008006" key="3">
    <source>
        <dbReference type="Google" id="ProtNLM"/>
    </source>
</evidence>
<gene>
    <name evidence="1" type="ORF">MM239_01055</name>
</gene>
<proteinExistence type="predicted"/>
<evidence type="ECO:0000313" key="2">
    <source>
        <dbReference type="Proteomes" id="UP001165489"/>
    </source>
</evidence>
<dbReference type="PROSITE" id="PS51257">
    <property type="entry name" value="PROKAR_LIPOPROTEIN"/>
    <property type="match status" value="1"/>
</dbReference>
<keyword evidence="2" id="KW-1185">Reference proteome</keyword>
<protein>
    <recommendedName>
        <fullName evidence="3">Lipocalin-like domain-containing protein</fullName>
    </recommendedName>
</protein>
<comment type="caution">
    <text evidence="1">The sequence shown here is derived from an EMBL/GenBank/DDBJ whole genome shotgun (WGS) entry which is preliminary data.</text>
</comment>
<sequence>MKKIFTIIILGTILGLSACSEDETPDQQIIGNWELTETIGSWPVDIPEGEADYFVSYQFRQDGTFQKTRDINGTESRVSGTYTIDSTQDEVFALLTFSSSSEIIQSCNSNATTESVTIVSNNRLEVDTSPCDGPKNIFAKR</sequence>